<sequence>MANKRTTFWDNTIIPKIMLVISLFMIVFSAVFILKKSNQKEQKLVDKVESLEARLSLIESKQK</sequence>
<accession>A0ABW5MX04</accession>
<keyword evidence="2" id="KW-0812">Transmembrane</keyword>
<dbReference type="Proteomes" id="UP001597526">
    <property type="component" value="Unassembled WGS sequence"/>
</dbReference>
<comment type="caution">
    <text evidence="3">The sequence shown here is derived from an EMBL/GenBank/DDBJ whole genome shotgun (WGS) entry which is preliminary data.</text>
</comment>
<organism evidence="3 4">
    <name type="scientific">Croceitalea marina</name>
    <dbReference type="NCBI Taxonomy" id="1775166"/>
    <lineage>
        <taxon>Bacteria</taxon>
        <taxon>Pseudomonadati</taxon>
        <taxon>Bacteroidota</taxon>
        <taxon>Flavobacteriia</taxon>
        <taxon>Flavobacteriales</taxon>
        <taxon>Flavobacteriaceae</taxon>
        <taxon>Croceitalea</taxon>
    </lineage>
</organism>
<keyword evidence="4" id="KW-1185">Reference proteome</keyword>
<name>A0ABW5MX04_9FLAO</name>
<evidence type="ECO:0000313" key="4">
    <source>
        <dbReference type="Proteomes" id="UP001597526"/>
    </source>
</evidence>
<evidence type="ECO:0000256" key="2">
    <source>
        <dbReference type="SAM" id="Phobius"/>
    </source>
</evidence>
<dbReference type="EMBL" id="JBHULB010000013">
    <property type="protein sequence ID" value="MFD2587316.1"/>
    <property type="molecule type" value="Genomic_DNA"/>
</dbReference>
<protein>
    <submittedName>
        <fullName evidence="3">Uncharacterized protein</fullName>
    </submittedName>
</protein>
<feature type="transmembrane region" description="Helical" evidence="2">
    <location>
        <begin position="13"/>
        <end position="34"/>
    </location>
</feature>
<feature type="coiled-coil region" evidence="1">
    <location>
        <begin position="34"/>
        <end position="61"/>
    </location>
</feature>
<dbReference type="RefSeq" id="WP_377766869.1">
    <property type="nucleotide sequence ID" value="NZ_JBHULB010000013.1"/>
</dbReference>
<evidence type="ECO:0000256" key="1">
    <source>
        <dbReference type="SAM" id="Coils"/>
    </source>
</evidence>
<keyword evidence="1" id="KW-0175">Coiled coil</keyword>
<gene>
    <name evidence="3" type="ORF">ACFSQJ_10265</name>
</gene>
<evidence type="ECO:0000313" key="3">
    <source>
        <dbReference type="EMBL" id="MFD2587316.1"/>
    </source>
</evidence>
<keyword evidence="2" id="KW-0472">Membrane</keyword>
<reference evidence="4" key="1">
    <citation type="journal article" date="2019" name="Int. J. Syst. Evol. Microbiol.">
        <title>The Global Catalogue of Microorganisms (GCM) 10K type strain sequencing project: providing services to taxonomists for standard genome sequencing and annotation.</title>
        <authorList>
            <consortium name="The Broad Institute Genomics Platform"/>
            <consortium name="The Broad Institute Genome Sequencing Center for Infectious Disease"/>
            <person name="Wu L."/>
            <person name="Ma J."/>
        </authorList>
    </citation>
    <scope>NUCLEOTIDE SEQUENCE [LARGE SCALE GENOMIC DNA]</scope>
    <source>
        <strain evidence="4">KCTC 52368</strain>
    </source>
</reference>
<keyword evidence="2" id="KW-1133">Transmembrane helix</keyword>
<proteinExistence type="predicted"/>